<evidence type="ECO:0000313" key="2">
    <source>
        <dbReference type="Proteomes" id="UP000789901"/>
    </source>
</evidence>
<keyword evidence="2" id="KW-1185">Reference proteome</keyword>
<accession>A0ABN7UEJ9</accession>
<evidence type="ECO:0000313" key="1">
    <source>
        <dbReference type="EMBL" id="CAG8572728.1"/>
    </source>
</evidence>
<feature type="non-terminal residue" evidence="1">
    <location>
        <position position="56"/>
    </location>
</feature>
<dbReference type="EMBL" id="CAJVQB010002384">
    <property type="protein sequence ID" value="CAG8572728.1"/>
    <property type="molecule type" value="Genomic_DNA"/>
</dbReference>
<comment type="caution">
    <text evidence="1">The sequence shown here is derived from an EMBL/GenBank/DDBJ whole genome shotgun (WGS) entry which is preliminary data.</text>
</comment>
<reference evidence="1 2" key="1">
    <citation type="submission" date="2021-06" db="EMBL/GenBank/DDBJ databases">
        <authorList>
            <person name="Kallberg Y."/>
            <person name="Tangrot J."/>
            <person name="Rosling A."/>
        </authorList>
    </citation>
    <scope>NUCLEOTIDE SEQUENCE [LARGE SCALE GENOMIC DNA]</scope>
    <source>
        <strain evidence="1 2">120-4 pot B 10/14</strain>
    </source>
</reference>
<organism evidence="1 2">
    <name type="scientific">Gigaspora margarita</name>
    <dbReference type="NCBI Taxonomy" id="4874"/>
    <lineage>
        <taxon>Eukaryota</taxon>
        <taxon>Fungi</taxon>
        <taxon>Fungi incertae sedis</taxon>
        <taxon>Mucoromycota</taxon>
        <taxon>Glomeromycotina</taxon>
        <taxon>Glomeromycetes</taxon>
        <taxon>Diversisporales</taxon>
        <taxon>Gigasporaceae</taxon>
        <taxon>Gigaspora</taxon>
    </lineage>
</organism>
<sequence length="56" mass="6475">MEFAEHICQKIKPQLSAFIEASKKEVQIASTIISYETKPYTEDESKYLVLQIPIDE</sequence>
<name>A0ABN7UEJ9_GIGMA</name>
<dbReference type="Proteomes" id="UP000789901">
    <property type="component" value="Unassembled WGS sequence"/>
</dbReference>
<proteinExistence type="predicted"/>
<protein>
    <submittedName>
        <fullName evidence="1">19154_t:CDS:1</fullName>
    </submittedName>
</protein>
<gene>
    <name evidence="1" type="ORF">GMARGA_LOCUS5566</name>
</gene>